<dbReference type="AlphaFoldDB" id="A0A420IJP6"/>
<name>A0A420IJP6_9PEZI</name>
<feature type="compositionally biased region" description="Basic and acidic residues" evidence="1">
    <location>
        <begin position="460"/>
        <end position="480"/>
    </location>
</feature>
<feature type="region of interest" description="Disordered" evidence="1">
    <location>
        <begin position="1"/>
        <end position="25"/>
    </location>
</feature>
<dbReference type="EMBL" id="MCBS01023792">
    <property type="protein sequence ID" value="RKF74776.1"/>
    <property type="molecule type" value="Genomic_DNA"/>
</dbReference>
<feature type="region of interest" description="Disordered" evidence="1">
    <location>
        <begin position="195"/>
        <end position="222"/>
    </location>
</feature>
<organism evidence="2 3">
    <name type="scientific">Golovinomyces cichoracearum</name>
    <dbReference type="NCBI Taxonomy" id="62708"/>
    <lineage>
        <taxon>Eukaryota</taxon>
        <taxon>Fungi</taxon>
        <taxon>Dikarya</taxon>
        <taxon>Ascomycota</taxon>
        <taxon>Pezizomycotina</taxon>
        <taxon>Leotiomycetes</taxon>
        <taxon>Erysiphales</taxon>
        <taxon>Erysiphaceae</taxon>
        <taxon>Golovinomyces</taxon>
    </lineage>
</organism>
<evidence type="ECO:0000313" key="2">
    <source>
        <dbReference type="EMBL" id="RKF74776.1"/>
    </source>
</evidence>
<sequence>MRAERQDTLSVEGSNDDCSISSEEVSRRTVNIDKDIIQTKYPKSTQNDFGANSPQIVGLDYISSRNSPKTASSLKVSRSKVTKCKNRKNTRKVEEIETPSKETASIFDTMQLGESRNVTRLHLGQEDVSMVDADDADFKNSNYEENENSENFSGDLGEGAPDSEYLITSIEHENEKGLLWAQRSELSKEIARTVGSNHPSIPTSYNSMEKSRKKYSGGPVDPNGRWPRMMEKLLLNIQYECFKAKIRIPWDEIVHRLEPGCSGPSAVQMLNKMRDVLIVEGHMIPPAMGNGIQPDPDIRGYVRDLDSEFPGGTRILRWTESYPNASRSLSDSGFVRGSGNYRKVLTRGGAFNKIPRTIEERGHARTVIPEEAYSLNSSRVHPEGKNSRISSVQHRRGKPRALWKKPGPKGKIKGMNRDCLIRSSEISPNPKSEPGIDRKTVHQVTNNFVPSGSRTGCESKINRDTSHEETNSIDGSDIRHTPSKTWSTTDEEGLKSISAGNFCDLHDGKITVDLPSVALGNTDLGRPISHPNNEGHSFNRIDLATLQEQDSAEDLVKSTTTELMNEKICNQSYKEVKEHGNLPDFVRALVPETDPRLNSWKYLKLVERLENIEEKHSTNPTNLGIKKDMNEKTSGSDKFMETSISNDTSVNICADITEPCLDSWSNSDISPELQSSFKSMTGEISAKYNMNSDRLYENISQDNYFGTGLVNNSGLAYESKVIINLGGNQQENISPTKLHDEKNITSFEKENFRSSTTICSNSIQECHFSTGGVIFEDEASDFTEVVSAPKSAHLDFYEDHENNLEDNFQISAWQNEFLNEPHDDLLQGFES</sequence>
<comment type="caution">
    <text evidence="2">The sequence shown here is derived from an EMBL/GenBank/DDBJ whole genome shotgun (WGS) entry which is preliminary data.</text>
</comment>
<proteinExistence type="predicted"/>
<accession>A0A420IJP6</accession>
<feature type="compositionally biased region" description="Polar residues" evidence="1">
    <location>
        <begin position="8"/>
        <end position="23"/>
    </location>
</feature>
<reference evidence="2 3" key="1">
    <citation type="journal article" date="2018" name="BMC Genomics">
        <title>Comparative genome analyses reveal sequence features reflecting distinct modes of host-adaptation between dicot and monocot powdery mildew.</title>
        <authorList>
            <person name="Wu Y."/>
            <person name="Ma X."/>
            <person name="Pan Z."/>
            <person name="Kale S.D."/>
            <person name="Song Y."/>
            <person name="King H."/>
            <person name="Zhang Q."/>
            <person name="Presley C."/>
            <person name="Deng X."/>
            <person name="Wei C.I."/>
            <person name="Xiao S."/>
        </authorList>
    </citation>
    <scope>NUCLEOTIDE SEQUENCE [LARGE SCALE GENOMIC DNA]</scope>
    <source>
        <strain evidence="2">UMSG1</strain>
    </source>
</reference>
<keyword evidence="2" id="KW-0346">Stress response</keyword>
<feature type="region of interest" description="Disordered" evidence="1">
    <location>
        <begin position="377"/>
        <end position="415"/>
    </location>
</feature>
<feature type="compositionally biased region" description="Polar residues" evidence="1">
    <location>
        <begin position="195"/>
        <end position="208"/>
    </location>
</feature>
<protein>
    <submittedName>
        <fullName evidence="2">Putative heat shock protein mitochondrial protein</fullName>
    </submittedName>
</protein>
<evidence type="ECO:0000256" key="1">
    <source>
        <dbReference type="SAM" id="MobiDB-lite"/>
    </source>
</evidence>
<gene>
    <name evidence="2" type="ORF">GcM1_237009</name>
</gene>
<feature type="region of interest" description="Disordered" evidence="1">
    <location>
        <begin position="446"/>
        <end position="490"/>
    </location>
</feature>
<evidence type="ECO:0000313" key="3">
    <source>
        <dbReference type="Proteomes" id="UP000285326"/>
    </source>
</evidence>
<feature type="compositionally biased region" description="Basic residues" evidence="1">
    <location>
        <begin position="393"/>
        <end position="414"/>
    </location>
</feature>
<dbReference type="Proteomes" id="UP000285326">
    <property type="component" value="Unassembled WGS sequence"/>
</dbReference>
<feature type="compositionally biased region" description="Polar residues" evidence="1">
    <location>
        <begin position="446"/>
        <end position="456"/>
    </location>
</feature>